<keyword evidence="3" id="KW-1185">Reference proteome</keyword>
<dbReference type="EMBL" id="JAACXV010000094">
    <property type="protein sequence ID" value="KAF7283613.1"/>
    <property type="molecule type" value="Genomic_DNA"/>
</dbReference>
<feature type="non-terminal residue" evidence="2">
    <location>
        <position position="1"/>
    </location>
</feature>
<evidence type="ECO:0000313" key="2">
    <source>
        <dbReference type="EMBL" id="KAF7283613.1"/>
    </source>
</evidence>
<dbReference type="AlphaFoldDB" id="A0A834ITK4"/>
<gene>
    <name evidence="2" type="ORF">GWI33_023251</name>
</gene>
<evidence type="ECO:0000256" key="1">
    <source>
        <dbReference type="SAM" id="MobiDB-lite"/>
    </source>
</evidence>
<sequence length="75" mass="8288">MADIEKSEDIMDDDDDVKDPPHSTKDIFKQIMACCIAHSLVIQAGINMAFSAVLLPQLKDSDPDIVIDKSQASWI</sequence>
<protein>
    <submittedName>
        <fullName evidence="2">Uncharacterized protein</fullName>
    </submittedName>
</protein>
<proteinExistence type="predicted"/>
<organism evidence="2 3">
    <name type="scientific">Rhynchophorus ferrugineus</name>
    <name type="common">Red palm weevil</name>
    <name type="synonym">Curculio ferrugineus</name>
    <dbReference type="NCBI Taxonomy" id="354439"/>
    <lineage>
        <taxon>Eukaryota</taxon>
        <taxon>Metazoa</taxon>
        <taxon>Ecdysozoa</taxon>
        <taxon>Arthropoda</taxon>
        <taxon>Hexapoda</taxon>
        <taxon>Insecta</taxon>
        <taxon>Pterygota</taxon>
        <taxon>Neoptera</taxon>
        <taxon>Endopterygota</taxon>
        <taxon>Coleoptera</taxon>
        <taxon>Polyphaga</taxon>
        <taxon>Cucujiformia</taxon>
        <taxon>Curculionidae</taxon>
        <taxon>Dryophthorinae</taxon>
        <taxon>Rhynchophorus</taxon>
    </lineage>
</organism>
<name>A0A834ITK4_RHYFE</name>
<evidence type="ECO:0000313" key="3">
    <source>
        <dbReference type="Proteomes" id="UP000625711"/>
    </source>
</evidence>
<dbReference type="OrthoDB" id="6612291at2759"/>
<accession>A0A834ITK4</accession>
<dbReference type="Proteomes" id="UP000625711">
    <property type="component" value="Unassembled WGS sequence"/>
</dbReference>
<feature type="region of interest" description="Disordered" evidence="1">
    <location>
        <begin position="1"/>
        <end position="22"/>
    </location>
</feature>
<reference evidence="2" key="1">
    <citation type="submission" date="2020-08" db="EMBL/GenBank/DDBJ databases">
        <title>Genome sequencing and assembly of the red palm weevil Rhynchophorus ferrugineus.</title>
        <authorList>
            <person name="Dias G.B."/>
            <person name="Bergman C.M."/>
            <person name="Manee M."/>
        </authorList>
    </citation>
    <scope>NUCLEOTIDE SEQUENCE</scope>
    <source>
        <strain evidence="2">AA-2017</strain>
        <tissue evidence="2">Whole larva</tissue>
    </source>
</reference>
<comment type="caution">
    <text evidence="2">The sequence shown here is derived from an EMBL/GenBank/DDBJ whole genome shotgun (WGS) entry which is preliminary data.</text>
</comment>